<protein>
    <submittedName>
        <fullName evidence="3">Endoplasmic reticulum-based factor for assembly of V-ATPase</fullName>
    </submittedName>
</protein>
<accession>A0A9W5TD06</accession>
<proteinExistence type="predicted"/>
<dbReference type="OrthoDB" id="361161at2759"/>
<gene>
    <name evidence="3" type="ORF">BaOVIS_025200</name>
</gene>
<name>A0A9W5TD06_BABOV</name>
<dbReference type="EMBL" id="BLIY01000017">
    <property type="protein sequence ID" value="GFE55116.1"/>
    <property type="molecule type" value="Genomic_DNA"/>
</dbReference>
<dbReference type="AlphaFoldDB" id="A0A9W5TD06"/>
<sequence length="238" mass="26704">MGKPPVSAVYFYRTPEVDEFIQEFIRVRSWHLKENCSSASNDADGQPTRPYRRQQRKKKAQNIGRDDETLNDDMLDAAKEMARGTSIHLDAFISLVVTHNEFVEALNHKEYKAIQPKKFKLYEIMKNSSVSDRKVPKYTAGDDLQSALREAEEKRYQRLVADVQTKFQSTESKVAKFKPPIIGGANAIFGVVLTFIGGYSIAGVLGVKDNIKKAIIATALASGALLVDTALFLMRGEW</sequence>
<feature type="transmembrane region" description="Helical" evidence="2">
    <location>
        <begin position="181"/>
        <end position="202"/>
    </location>
</feature>
<evidence type="ECO:0000313" key="3">
    <source>
        <dbReference type="EMBL" id="GFE55116.1"/>
    </source>
</evidence>
<keyword evidence="2" id="KW-0472">Membrane</keyword>
<comment type="caution">
    <text evidence="3">The sequence shown here is derived from an EMBL/GenBank/DDBJ whole genome shotgun (WGS) entry which is preliminary data.</text>
</comment>
<keyword evidence="4" id="KW-1185">Reference proteome</keyword>
<evidence type="ECO:0000313" key="4">
    <source>
        <dbReference type="Proteomes" id="UP001057455"/>
    </source>
</evidence>
<keyword evidence="2" id="KW-0812">Transmembrane</keyword>
<keyword evidence="2" id="KW-1133">Transmembrane helix</keyword>
<dbReference type="Proteomes" id="UP001057455">
    <property type="component" value="Unassembled WGS sequence"/>
</dbReference>
<feature type="compositionally biased region" description="Basic residues" evidence="1">
    <location>
        <begin position="50"/>
        <end position="60"/>
    </location>
</feature>
<reference evidence="3" key="1">
    <citation type="submission" date="2019-12" db="EMBL/GenBank/DDBJ databases">
        <title>Genome sequence of Babesia ovis.</title>
        <authorList>
            <person name="Yamagishi J."/>
            <person name="Sevinc F."/>
            <person name="Xuan X."/>
        </authorList>
    </citation>
    <scope>NUCLEOTIDE SEQUENCE</scope>
    <source>
        <strain evidence="3">Selcuk</strain>
    </source>
</reference>
<feature type="transmembrane region" description="Helical" evidence="2">
    <location>
        <begin position="214"/>
        <end position="234"/>
    </location>
</feature>
<organism evidence="3 4">
    <name type="scientific">Babesia ovis</name>
    <dbReference type="NCBI Taxonomy" id="5869"/>
    <lineage>
        <taxon>Eukaryota</taxon>
        <taxon>Sar</taxon>
        <taxon>Alveolata</taxon>
        <taxon>Apicomplexa</taxon>
        <taxon>Aconoidasida</taxon>
        <taxon>Piroplasmida</taxon>
        <taxon>Babesiidae</taxon>
        <taxon>Babesia</taxon>
    </lineage>
</organism>
<feature type="region of interest" description="Disordered" evidence="1">
    <location>
        <begin position="36"/>
        <end position="68"/>
    </location>
</feature>
<evidence type="ECO:0000256" key="1">
    <source>
        <dbReference type="SAM" id="MobiDB-lite"/>
    </source>
</evidence>
<evidence type="ECO:0000256" key="2">
    <source>
        <dbReference type="SAM" id="Phobius"/>
    </source>
</evidence>